<dbReference type="SMART" id="SM00054">
    <property type="entry name" value="EFh"/>
    <property type="match status" value="3"/>
</dbReference>
<evidence type="ECO:0000256" key="1">
    <source>
        <dbReference type="ARBA" id="ARBA00004496"/>
    </source>
</evidence>
<comment type="subcellular location">
    <subcellularLocation>
        <location evidence="1">Cytoplasm</location>
    </subcellularLocation>
</comment>
<dbReference type="InterPro" id="IPR011992">
    <property type="entry name" value="EF-hand-dom_pair"/>
</dbReference>
<evidence type="ECO:0000259" key="6">
    <source>
        <dbReference type="PROSITE" id="PS50222"/>
    </source>
</evidence>
<dbReference type="PROSITE" id="PS50222">
    <property type="entry name" value="EF_HAND_2"/>
    <property type="match status" value="2"/>
</dbReference>
<keyword evidence="2" id="KW-0963">Cytoplasm</keyword>
<accession>A0ABP0H2D8</accession>
<name>A0ABP0H2D8_CLALP</name>
<reference evidence="7 8" key="1">
    <citation type="submission" date="2024-02" db="EMBL/GenBank/DDBJ databases">
        <authorList>
            <person name="Daric V."/>
            <person name="Darras S."/>
        </authorList>
    </citation>
    <scope>NUCLEOTIDE SEQUENCE [LARGE SCALE GENOMIC DNA]</scope>
</reference>
<evidence type="ECO:0000313" key="8">
    <source>
        <dbReference type="Proteomes" id="UP001642483"/>
    </source>
</evidence>
<feature type="domain" description="EF-hand" evidence="6">
    <location>
        <begin position="61"/>
        <end position="96"/>
    </location>
</feature>
<keyword evidence="5" id="KW-0106">Calcium</keyword>
<keyword evidence="8" id="KW-1185">Reference proteome</keyword>
<dbReference type="Gene3D" id="1.10.238.10">
    <property type="entry name" value="EF-hand"/>
    <property type="match status" value="1"/>
</dbReference>
<evidence type="ECO:0000313" key="7">
    <source>
        <dbReference type="EMBL" id="CAK8697174.1"/>
    </source>
</evidence>
<dbReference type="Pfam" id="PF13202">
    <property type="entry name" value="EF-hand_5"/>
    <property type="match status" value="2"/>
</dbReference>
<comment type="caution">
    <text evidence="7">The sequence shown here is derived from an EMBL/GenBank/DDBJ whole genome shotgun (WGS) entry which is preliminary data.</text>
</comment>
<evidence type="ECO:0000256" key="5">
    <source>
        <dbReference type="ARBA" id="ARBA00022837"/>
    </source>
</evidence>
<dbReference type="EMBL" id="CAWYQH010000163">
    <property type="protein sequence ID" value="CAK8697174.1"/>
    <property type="molecule type" value="Genomic_DNA"/>
</dbReference>
<keyword evidence="3" id="KW-0479">Metal-binding</keyword>
<dbReference type="CDD" id="cd16184">
    <property type="entry name" value="EFh_PEF_peflin"/>
    <property type="match status" value="1"/>
</dbReference>
<evidence type="ECO:0000256" key="4">
    <source>
        <dbReference type="ARBA" id="ARBA00022737"/>
    </source>
</evidence>
<protein>
    <recommendedName>
        <fullName evidence="6">EF-hand domain-containing protein</fullName>
    </recommendedName>
</protein>
<evidence type="ECO:0000256" key="3">
    <source>
        <dbReference type="ARBA" id="ARBA00022723"/>
    </source>
</evidence>
<dbReference type="Proteomes" id="UP001642483">
    <property type="component" value="Unassembled WGS sequence"/>
</dbReference>
<evidence type="ECO:0000256" key="2">
    <source>
        <dbReference type="ARBA" id="ARBA00022490"/>
    </source>
</evidence>
<keyword evidence="4" id="KW-0677">Repeat</keyword>
<proteinExistence type="predicted"/>
<dbReference type="InterPro" id="IPR018247">
    <property type="entry name" value="EF_Hand_1_Ca_BS"/>
</dbReference>
<sequence>MNRTSHYMKYCYELFSCFFQEKLVYEIEKKCFHLQLVKEVEQITQLMAYYGQQPGYGGAPQVDPSVLAWFQSVDADRSGHISATELQQALTNNDWSHFKLGTCYQMIALFDRNYSGTIDLHEFNSLWGYINQWRQVFVAYDQDRSGFISEQELHTAFSRMGFNVSPTFVKTAMWRYDVHGRRQLTFEDFINCCLVMQSLTAEFKKRDTKMMGSAQMAYDDFMCTAVANIKP</sequence>
<dbReference type="PROSITE" id="PS00018">
    <property type="entry name" value="EF_HAND_1"/>
    <property type="match status" value="2"/>
</dbReference>
<dbReference type="SUPFAM" id="SSF47473">
    <property type="entry name" value="EF-hand"/>
    <property type="match status" value="1"/>
</dbReference>
<dbReference type="InterPro" id="IPR051426">
    <property type="entry name" value="Peflin/Sorcin_CaBP"/>
</dbReference>
<feature type="domain" description="EF-hand" evidence="6">
    <location>
        <begin position="128"/>
        <end position="163"/>
    </location>
</feature>
<gene>
    <name evidence="7" type="ORF">CVLEPA_LOCUS30442</name>
</gene>
<dbReference type="Pfam" id="PF13499">
    <property type="entry name" value="EF-hand_7"/>
    <property type="match status" value="1"/>
</dbReference>
<dbReference type="InterPro" id="IPR002048">
    <property type="entry name" value="EF_hand_dom"/>
</dbReference>
<dbReference type="PANTHER" id="PTHR46212">
    <property type="entry name" value="PEFLIN"/>
    <property type="match status" value="1"/>
</dbReference>
<organism evidence="7 8">
    <name type="scientific">Clavelina lepadiformis</name>
    <name type="common">Light-bulb sea squirt</name>
    <name type="synonym">Ascidia lepadiformis</name>
    <dbReference type="NCBI Taxonomy" id="159417"/>
    <lineage>
        <taxon>Eukaryota</taxon>
        <taxon>Metazoa</taxon>
        <taxon>Chordata</taxon>
        <taxon>Tunicata</taxon>
        <taxon>Ascidiacea</taxon>
        <taxon>Aplousobranchia</taxon>
        <taxon>Clavelinidae</taxon>
        <taxon>Clavelina</taxon>
    </lineage>
</organism>
<dbReference type="PANTHER" id="PTHR46212:SF3">
    <property type="entry name" value="GH27120P"/>
    <property type="match status" value="1"/>
</dbReference>